<comment type="caution">
    <text evidence="14">The sequence shown here is derived from an EMBL/GenBank/DDBJ whole genome shotgun (WGS) entry which is preliminary data.</text>
</comment>
<comment type="subcellular location">
    <subcellularLocation>
        <location evidence="1">Membrane</location>
    </subcellularLocation>
</comment>
<dbReference type="EMBL" id="NFIJ01000006">
    <property type="protein sequence ID" value="OUO05579.1"/>
    <property type="molecule type" value="Genomic_DNA"/>
</dbReference>
<organism evidence="14 15">
    <name type="scientific">Parabacteroides johnsonii</name>
    <dbReference type="NCBI Taxonomy" id="387661"/>
    <lineage>
        <taxon>Bacteria</taxon>
        <taxon>Pseudomonadati</taxon>
        <taxon>Bacteroidota</taxon>
        <taxon>Bacteroidia</taxon>
        <taxon>Bacteroidales</taxon>
        <taxon>Tannerellaceae</taxon>
        <taxon>Parabacteroides</taxon>
    </lineage>
</organism>
<comment type="similarity">
    <text evidence="2">Belongs to the histidine acid phosphatase family. MINPP1 subfamily.</text>
</comment>
<keyword evidence="6" id="KW-0732">Signal</keyword>
<evidence type="ECO:0000256" key="3">
    <source>
        <dbReference type="ARBA" id="ARBA00012976"/>
    </source>
</evidence>
<evidence type="ECO:0000256" key="9">
    <source>
        <dbReference type="ARBA" id="ARBA00031642"/>
    </source>
</evidence>
<evidence type="ECO:0000256" key="6">
    <source>
        <dbReference type="ARBA" id="ARBA00022729"/>
    </source>
</evidence>
<dbReference type="GeneID" id="93407299"/>
<reference evidence="15" key="1">
    <citation type="submission" date="2017-04" db="EMBL/GenBank/DDBJ databases">
        <title>Function of individual gut microbiota members based on whole genome sequencing of pure cultures obtained from chicken caecum.</title>
        <authorList>
            <person name="Medvecky M."/>
            <person name="Cejkova D."/>
            <person name="Polansky O."/>
            <person name="Karasova D."/>
            <person name="Kubasova T."/>
            <person name="Cizek A."/>
            <person name="Rychlik I."/>
        </authorList>
    </citation>
    <scope>NUCLEOTIDE SEQUENCE [LARGE SCALE GENOMIC DNA]</scope>
    <source>
        <strain evidence="15">An42</strain>
    </source>
</reference>
<evidence type="ECO:0000313" key="14">
    <source>
        <dbReference type="EMBL" id="OUO05579.1"/>
    </source>
</evidence>
<dbReference type="PANTHER" id="PTHR20963:SF8">
    <property type="entry name" value="MULTIPLE INOSITOL POLYPHOSPHATE PHOSPHATASE 1"/>
    <property type="match status" value="1"/>
</dbReference>
<dbReference type="GO" id="GO:0016020">
    <property type="term" value="C:membrane"/>
    <property type="evidence" value="ECO:0007669"/>
    <property type="project" value="UniProtKB-SubCell"/>
</dbReference>
<dbReference type="Proteomes" id="UP000195975">
    <property type="component" value="Unassembled WGS sequence"/>
</dbReference>
<evidence type="ECO:0000256" key="7">
    <source>
        <dbReference type="ARBA" id="ARBA00022801"/>
    </source>
</evidence>
<evidence type="ECO:0000256" key="1">
    <source>
        <dbReference type="ARBA" id="ARBA00004370"/>
    </source>
</evidence>
<dbReference type="PANTHER" id="PTHR20963">
    <property type="entry name" value="MULTIPLE INOSITOL POLYPHOSPHATE PHOSPHATASE-RELATED"/>
    <property type="match status" value="1"/>
</dbReference>
<dbReference type="Gene3D" id="3.40.50.1240">
    <property type="entry name" value="Phosphoglycerate mutase-like"/>
    <property type="match status" value="1"/>
</dbReference>
<dbReference type="RefSeq" id="WP_008147468.1">
    <property type="nucleotide sequence ID" value="NZ_CAJLBM010000003.1"/>
</dbReference>
<evidence type="ECO:0000256" key="5">
    <source>
        <dbReference type="ARBA" id="ARBA00018097"/>
    </source>
</evidence>
<dbReference type="EC" id="3.1.3.80" evidence="3"/>
<dbReference type="SUPFAM" id="SSF53254">
    <property type="entry name" value="Phosphoglycerate mutase-like"/>
    <property type="match status" value="1"/>
</dbReference>
<name>A0A9Q5SRS9_9BACT</name>
<sequence length="421" mass="48732">MRKISIFIFCLFIYSHLSIGQEEQQYAGTAMPYPSLENSSYLVQDGMVPFYINHLGRHGARFPTSGKALDKVITRLSLAGKHKMLTKEGWDLLLFMQEVSEQFKGKWGELSSLGKKEQEGIAWRMSKNYPCLFADSAEVEAIATYVPRCINSMDAFLSCLLRENPSLKIRRNKGREYDDILRFFDLNESYVNYKKKGDWIAVYEKFSQIKIPTSTVMKRLFLRSGTEKEDRDFVMDLFSIIAILPDTGLSLNEICSFTSNEWSRYWQTQNLRQYMSKSSAPIGRMLPVAIAWPLLSEFIRTADEVINAKSDNHANFRFAHAETIIPFVALMGIRNADVRVADPDSVSVYWKDYEIAPMAANIQWIFCHDEKGEIWVKFLLNEKEVSLPLTTPRYPYYLWSEVEIFFNQRIRMAKEELLSGS</sequence>
<dbReference type="InterPro" id="IPR029033">
    <property type="entry name" value="His_PPase_superfam"/>
</dbReference>
<evidence type="ECO:0000256" key="13">
    <source>
        <dbReference type="ARBA" id="ARBA00043832"/>
    </source>
</evidence>
<comment type="catalytic activity">
    <reaction evidence="13">
        <text>(2R)-2,3-bisphosphoglycerate + H2O = (2R)-2-phosphoglycerate + phosphate</text>
        <dbReference type="Rhea" id="RHEA:27381"/>
        <dbReference type="ChEBI" id="CHEBI:15377"/>
        <dbReference type="ChEBI" id="CHEBI:43474"/>
        <dbReference type="ChEBI" id="CHEBI:58248"/>
        <dbReference type="ChEBI" id="CHEBI:58289"/>
        <dbReference type="EC" id="3.1.3.80"/>
    </reaction>
    <physiologicalReaction direction="left-to-right" evidence="13">
        <dbReference type="Rhea" id="RHEA:27382"/>
    </physiologicalReaction>
</comment>
<comment type="catalytic activity">
    <reaction evidence="10">
        <text>1D-myo-inositol 1,2,5,6-tetrakisphosphate + H2O = 1D-myo-inositol 1,2,6-trisphosphate + phosphate</text>
        <dbReference type="Rhea" id="RHEA:77119"/>
        <dbReference type="ChEBI" id="CHEBI:15377"/>
        <dbReference type="ChEBI" id="CHEBI:43474"/>
        <dbReference type="ChEBI" id="CHEBI:195535"/>
        <dbReference type="ChEBI" id="CHEBI:195537"/>
        <dbReference type="EC" id="3.1.3.62"/>
    </reaction>
    <physiologicalReaction direction="left-to-right" evidence="10">
        <dbReference type="Rhea" id="RHEA:77120"/>
    </physiologicalReaction>
</comment>
<evidence type="ECO:0000256" key="10">
    <source>
        <dbReference type="ARBA" id="ARBA00043668"/>
    </source>
</evidence>
<evidence type="ECO:0000313" key="15">
    <source>
        <dbReference type="Proteomes" id="UP000195975"/>
    </source>
</evidence>
<evidence type="ECO:0000256" key="12">
    <source>
        <dbReference type="ARBA" id="ARBA00043691"/>
    </source>
</evidence>
<protein>
    <recommendedName>
        <fullName evidence="5">Multiple inositol polyphosphate phosphatase 1</fullName>
        <ecNumber evidence="4">3.1.3.62</ecNumber>
        <ecNumber evidence="3">3.1.3.80</ecNumber>
    </recommendedName>
    <alternativeName>
        <fullName evidence="9">2,3-bisphosphoglycerate 3-phosphatase</fullName>
    </alternativeName>
</protein>
<proteinExistence type="inferred from homology"/>
<evidence type="ECO:0000256" key="11">
    <source>
        <dbReference type="ARBA" id="ARBA00043671"/>
    </source>
</evidence>
<comment type="catalytic activity">
    <reaction evidence="12">
        <text>1D-myo-inositol hexakisphosphate + H2O = 1D-myo-inositol 1,2,4,5,6-pentakisphosphate + phosphate</text>
        <dbReference type="Rhea" id="RHEA:16989"/>
        <dbReference type="ChEBI" id="CHEBI:15377"/>
        <dbReference type="ChEBI" id="CHEBI:43474"/>
        <dbReference type="ChEBI" id="CHEBI:57798"/>
        <dbReference type="ChEBI" id="CHEBI:58130"/>
        <dbReference type="EC" id="3.1.3.62"/>
    </reaction>
    <physiologicalReaction direction="left-to-right" evidence="12">
        <dbReference type="Rhea" id="RHEA:16990"/>
    </physiologicalReaction>
</comment>
<dbReference type="AlphaFoldDB" id="A0A9Q5SRS9"/>
<keyword evidence="8" id="KW-0472">Membrane</keyword>
<evidence type="ECO:0000256" key="2">
    <source>
        <dbReference type="ARBA" id="ARBA00008422"/>
    </source>
</evidence>
<gene>
    <name evidence="14" type="ORF">B5F96_07680</name>
</gene>
<evidence type="ECO:0000256" key="4">
    <source>
        <dbReference type="ARBA" id="ARBA00013040"/>
    </source>
</evidence>
<keyword evidence="7" id="KW-0378">Hydrolase</keyword>
<comment type="catalytic activity">
    <reaction evidence="11">
        <text>1D-myo-inositol 1,2,4,5,6-pentakisphosphate + H2O = 1D-myo-inositol 1,2,5,6-tetrakisphosphate + phosphate</text>
        <dbReference type="Rhea" id="RHEA:77115"/>
        <dbReference type="ChEBI" id="CHEBI:15377"/>
        <dbReference type="ChEBI" id="CHEBI:43474"/>
        <dbReference type="ChEBI" id="CHEBI:57798"/>
        <dbReference type="ChEBI" id="CHEBI:195535"/>
        <dbReference type="EC" id="3.1.3.62"/>
    </reaction>
    <physiologicalReaction direction="left-to-right" evidence="11">
        <dbReference type="Rhea" id="RHEA:77116"/>
    </physiologicalReaction>
</comment>
<dbReference type="Pfam" id="PF00328">
    <property type="entry name" value="His_Phos_2"/>
    <property type="match status" value="1"/>
</dbReference>
<accession>A0A9Q5SRS9</accession>
<dbReference type="InterPro" id="IPR000560">
    <property type="entry name" value="His_Pase_clade-2"/>
</dbReference>
<dbReference type="GO" id="GO:0034417">
    <property type="term" value="F:bisphosphoglycerate 3-phosphatase activity"/>
    <property type="evidence" value="ECO:0007669"/>
    <property type="project" value="UniProtKB-EC"/>
</dbReference>
<evidence type="ECO:0000256" key="8">
    <source>
        <dbReference type="ARBA" id="ARBA00023136"/>
    </source>
</evidence>
<dbReference type="EC" id="3.1.3.62" evidence="4"/>